<reference evidence="1 2" key="1">
    <citation type="journal article" date="2023" name="ACS Omega">
        <title>Identification of the Neoaspergillic Acid Biosynthesis Gene Cluster by Establishing an In Vitro CRISPR-Ribonucleoprotein Genetic System in Aspergillus melleus.</title>
        <authorList>
            <person name="Yuan B."/>
            <person name="Grau M.F."/>
            <person name="Murata R.M."/>
            <person name="Torok T."/>
            <person name="Venkateswaran K."/>
            <person name="Stajich J.E."/>
            <person name="Wang C.C.C."/>
        </authorList>
    </citation>
    <scope>NUCLEOTIDE SEQUENCE [LARGE SCALE GENOMIC DNA]</scope>
    <source>
        <strain evidence="1 2">IMV 1140</strain>
    </source>
</reference>
<protein>
    <submittedName>
        <fullName evidence="1">Uncharacterized protein</fullName>
    </submittedName>
</protein>
<dbReference type="EMBL" id="JAOPJF010000020">
    <property type="protein sequence ID" value="KAK1146093.1"/>
    <property type="molecule type" value="Genomic_DNA"/>
</dbReference>
<gene>
    <name evidence="1" type="ORF">N8T08_003741</name>
</gene>
<organism evidence="1 2">
    <name type="scientific">Aspergillus melleus</name>
    <dbReference type="NCBI Taxonomy" id="138277"/>
    <lineage>
        <taxon>Eukaryota</taxon>
        <taxon>Fungi</taxon>
        <taxon>Dikarya</taxon>
        <taxon>Ascomycota</taxon>
        <taxon>Pezizomycotina</taxon>
        <taxon>Eurotiomycetes</taxon>
        <taxon>Eurotiomycetidae</taxon>
        <taxon>Eurotiales</taxon>
        <taxon>Aspergillaceae</taxon>
        <taxon>Aspergillus</taxon>
        <taxon>Aspergillus subgen. Circumdati</taxon>
    </lineage>
</organism>
<accession>A0ACC3B704</accession>
<dbReference type="Proteomes" id="UP001177260">
    <property type="component" value="Unassembled WGS sequence"/>
</dbReference>
<comment type="caution">
    <text evidence="1">The sequence shown here is derived from an EMBL/GenBank/DDBJ whole genome shotgun (WGS) entry which is preliminary data.</text>
</comment>
<keyword evidence="2" id="KW-1185">Reference proteome</keyword>
<evidence type="ECO:0000313" key="1">
    <source>
        <dbReference type="EMBL" id="KAK1146093.1"/>
    </source>
</evidence>
<evidence type="ECO:0000313" key="2">
    <source>
        <dbReference type="Proteomes" id="UP001177260"/>
    </source>
</evidence>
<sequence>MILGEGAWGSSASGDGLIPKELRQYGFNQSKVLLWTVGFRRLAGISPGVQVRLESDPAELFRRLNFELISRSRVQVVIVCDKRAERIMFKDNPYIKPVTLQLQNRKVEAWVETRKQKRGCTYLASPAPVVMLWSSSWAQVAKFSAILRFSVIIAGIQGIRTGACASQLVTLQIIRQYDWERLGNVKMTPRTLDPSIRSWLDVKGFNDNDIERLGSCAKSLTAALLMLLKCQAQSKHGKNEGLKVSNSQKRSHNKMDVEHLDNVRELWAEVCSRNPIAGSSHHISSMSVSARTTPVELDLVDGETINVQQELEKDRIESAAITVSGKIVEMHTSANIDFAYRSRKEARSMSMKRPSENLRTQMELLQGVHKAGVHFHSRNRLRTYATPWLPLYIMYRDFQKRFPDVSAVKKAIIKAEIKDDGEKHPQKWACDALERDPAGRLAFWVLLVADEQQLGLYVTCEGDRAAKRANTFVDWMAGVSVEEIVRRPRRSVTFQINSPMLYTDDQGDVIPQARKKSRQEPSE</sequence>
<name>A0ACC3B704_9EURO</name>
<proteinExistence type="predicted"/>